<keyword evidence="5 6" id="KW-0472">Membrane</keyword>
<evidence type="ECO:0000259" key="7">
    <source>
        <dbReference type="Pfam" id="PF10035"/>
    </source>
</evidence>
<reference evidence="8 9" key="1">
    <citation type="journal article" date="2018" name="J. Microbiol.">
        <title>Salicibibacter kimchii gen. nov., sp. nov., a moderately halophilic and alkalitolerant bacterium in the family Bacillaceae, isolated from kimchi.</title>
        <authorList>
            <person name="Jang J.Y."/>
            <person name="Oh Y.J."/>
            <person name="Lim S.K."/>
            <person name="Park H.K."/>
            <person name="Lee C."/>
            <person name="Kim J.Y."/>
            <person name="Lee M.A."/>
            <person name="Choi H.J."/>
        </authorList>
    </citation>
    <scope>NUCLEOTIDE SEQUENCE [LARGE SCALE GENOMIC DNA]</scope>
    <source>
        <strain evidence="8 9">NKC1-1</strain>
    </source>
</reference>
<comment type="subcellular location">
    <subcellularLocation>
        <location evidence="1">Cell membrane</location>
        <topology evidence="1">Multi-pass membrane protein</topology>
    </subcellularLocation>
</comment>
<dbReference type="Pfam" id="PF02588">
    <property type="entry name" value="YitT_membrane"/>
    <property type="match status" value="1"/>
</dbReference>
<dbReference type="PANTHER" id="PTHR33545">
    <property type="entry name" value="UPF0750 MEMBRANE PROTEIN YITT-RELATED"/>
    <property type="match status" value="1"/>
</dbReference>
<gene>
    <name evidence="8" type="ORF">DT065_09880</name>
</gene>
<keyword evidence="2" id="KW-1003">Cell membrane</keyword>
<evidence type="ECO:0000256" key="3">
    <source>
        <dbReference type="ARBA" id="ARBA00022692"/>
    </source>
</evidence>
<evidence type="ECO:0000256" key="6">
    <source>
        <dbReference type="SAM" id="Phobius"/>
    </source>
</evidence>
<organism evidence="8 9">
    <name type="scientific">Salicibibacter kimchii</name>
    <dbReference type="NCBI Taxonomy" id="2099786"/>
    <lineage>
        <taxon>Bacteria</taxon>
        <taxon>Bacillati</taxon>
        <taxon>Bacillota</taxon>
        <taxon>Bacilli</taxon>
        <taxon>Bacillales</taxon>
        <taxon>Bacillaceae</taxon>
        <taxon>Salicibibacter</taxon>
    </lineage>
</organism>
<evidence type="ECO:0000256" key="1">
    <source>
        <dbReference type="ARBA" id="ARBA00004651"/>
    </source>
</evidence>
<feature type="transmembrane region" description="Helical" evidence="6">
    <location>
        <begin position="16"/>
        <end position="37"/>
    </location>
</feature>
<protein>
    <submittedName>
        <fullName evidence="8">YitT family protein</fullName>
    </submittedName>
</protein>
<feature type="transmembrane region" description="Helical" evidence="6">
    <location>
        <begin position="74"/>
        <end position="104"/>
    </location>
</feature>
<evidence type="ECO:0000256" key="4">
    <source>
        <dbReference type="ARBA" id="ARBA00022989"/>
    </source>
</evidence>
<dbReference type="InterPro" id="IPR015867">
    <property type="entry name" value="N-reg_PII/ATP_PRibTrfase_C"/>
</dbReference>
<feature type="domain" description="DUF2179" evidence="7">
    <location>
        <begin position="229"/>
        <end position="283"/>
    </location>
</feature>
<keyword evidence="4 6" id="KW-1133">Transmembrane helix</keyword>
<dbReference type="Proteomes" id="UP000252100">
    <property type="component" value="Chromosome"/>
</dbReference>
<name>A0A345BZB6_9BACI</name>
<evidence type="ECO:0000313" key="9">
    <source>
        <dbReference type="Proteomes" id="UP000252100"/>
    </source>
</evidence>
<dbReference type="OrthoDB" id="1758221at2"/>
<dbReference type="AlphaFoldDB" id="A0A345BZB6"/>
<dbReference type="PIRSF" id="PIRSF006483">
    <property type="entry name" value="Membrane_protein_YitT"/>
    <property type="match status" value="1"/>
</dbReference>
<dbReference type="InterPro" id="IPR051461">
    <property type="entry name" value="UPF0750_membrane"/>
</dbReference>
<keyword evidence="3 6" id="KW-0812">Transmembrane</keyword>
<sequence length="289" mass="30707">MRRKKRREPAQGSARLLGNVLLVLGGSAIVAIAYNVFLLPNAIASGGLSGFATIVYQVFGLAPHITLYALNIPLFLLGILLLGGLRYGGMTLVGTLFLPFVVFLTQHWPPLTTEPLLAAIFGGVGVGMGLGLVFRSGASTGGTDLAAQIIHKYTGASLGAGVFIMDGLIVAAAAIAFSIEFALFALIGLFITGKTIDIVQTGFGYDKIAFIITEEQGKVKLAILNDVDRGVTKLQAYGGYTEDDRPMLMCVVNRNEIPLLRQVVQSIDRDAFIVVSNATEVLGRGFKMD</sequence>
<dbReference type="PANTHER" id="PTHR33545:SF9">
    <property type="entry name" value="UPF0750 MEMBRANE PROTEIN YITE"/>
    <property type="match status" value="1"/>
</dbReference>
<dbReference type="Gene3D" id="3.30.70.120">
    <property type="match status" value="1"/>
</dbReference>
<dbReference type="CDD" id="cd16380">
    <property type="entry name" value="YitT_C"/>
    <property type="match status" value="1"/>
</dbReference>
<evidence type="ECO:0000256" key="2">
    <source>
        <dbReference type="ARBA" id="ARBA00022475"/>
    </source>
</evidence>
<feature type="transmembrane region" description="Helical" evidence="6">
    <location>
        <begin position="116"/>
        <end position="137"/>
    </location>
</feature>
<dbReference type="EMBL" id="CP031092">
    <property type="protein sequence ID" value="AXF56297.1"/>
    <property type="molecule type" value="Genomic_DNA"/>
</dbReference>
<dbReference type="GO" id="GO:0005886">
    <property type="term" value="C:plasma membrane"/>
    <property type="evidence" value="ECO:0007669"/>
    <property type="project" value="UniProtKB-SubCell"/>
</dbReference>
<evidence type="ECO:0000313" key="8">
    <source>
        <dbReference type="EMBL" id="AXF56297.1"/>
    </source>
</evidence>
<dbReference type="RefSeq" id="WP_114372959.1">
    <property type="nucleotide sequence ID" value="NZ_CP031092.1"/>
</dbReference>
<dbReference type="InterPro" id="IPR003740">
    <property type="entry name" value="YitT"/>
</dbReference>
<dbReference type="Pfam" id="PF10035">
    <property type="entry name" value="DUF2179"/>
    <property type="match status" value="1"/>
</dbReference>
<evidence type="ECO:0000256" key="5">
    <source>
        <dbReference type="ARBA" id="ARBA00023136"/>
    </source>
</evidence>
<feature type="transmembrane region" description="Helical" evidence="6">
    <location>
        <begin position="158"/>
        <end position="191"/>
    </location>
</feature>
<keyword evidence="9" id="KW-1185">Reference proteome</keyword>
<proteinExistence type="predicted"/>
<dbReference type="InterPro" id="IPR019264">
    <property type="entry name" value="DUF2179"/>
</dbReference>
<accession>A0A345BZB6</accession>
<dbReference type="KEGG" id="rue:DT065_09880"/>